<sequence length="87" mass="8964">MDRFKNSSDSVSDPARSLATIDATSSTPLDSAPKAIFVGTGGDVAVRAIDDATAVILRNVPAGTILPIRAAQVDPAHTTARDIVGLY</sequence>
<dbReference type="RefSeq" id="WP_346785489.1">
    <property type="nucleotide sequence ID" value="NZ_JBDLBR010000004.1"/>
</dbReference>
<reference evidence="2 3" key="1">
    <citation type="submission" date="2024-05" db="EMBL/GenBank/DDBJ databases">
        <authorList>
            <person name="Park S."/>
        </authorList>
    </citation>
    <scope>NUCLEOTIDE SEQUENCE [LARGE SCALE GENOMIC DNA]</scope>
    <source>
        <strain evidence="2 3">DGU5</strain>
    </source>
</reference>
<dbReference type="EMBL" id="JBDLBR010000004">
    <property type="protein sequence ID" value="MEN7538033.1"/>
    <property type="molecule type" value="Genomic_DNA"/>
</dbReference>
<proteinExistence type="predicted"/>
<feature type="region of interest" description="Disordered" evidence="1">
    <location>
        <begin position="1"/>
        <end position="32"/>
    </location>
</feature>
<keyword evidence="3" id="KW-1185">Reference proteome</keyword>
<comment type="caution">
    <text evidence="2">The sequence shown here is derived from an EMBL/GenBank/DDBJ whole genome shotgun (WGS) entry which is preliminary data.</text>
</comment>
<evidence type="ECO:0000313" key="3">
    <source>
        <dbReference type="Proteomes" id="UP001484535"/>
    </source>
</evidence>
<dbReference type="Proteomes" id="UP001484535">
    <property type="component" value="Unassembled WGS sequence"/>
</dbReference>
<name>A0ABV0CYU7_9SPHN</name>
<organism evidence="2 3">
    <name type="scientific">Aurantiacibacter flavus</name>
    <dbReference type="NCBI Taxonomy" id="3145232"/>
    <lineage>
        <taxon>Bacteria</taxon>
        <taxon>Pseudomonadati</taxon>
        <taxon>Pseudomonadota</taxon>
        <taxon>Alphaproteobacteria</taxon>
        <taxon>Sphingomonadales</taxon>
        <taxon>Erythrobacteraceae</taxon>
        <taxon>Aurantiacibacter</taxon>
    </lineage>
</organism>
<evidence type="ECO:0000256" key="1">
    <source>
        <dbReference type="SAM" id="MobiDB-lite"/>
    </source>
</evidence>
<gene>
    <name evidence="2" type="ORF">ABDJ38_12695</name>
</gene>
<protein>
    <submittedName>
        <fullName evidence="2">Uncharacterized protein</fullName>
    </submittedName>
</protein>
<evidence type="ECO:0000313" key="2">
    <source>
        <dbReference type="EMBL" id="MEN7538033.1"/>
    </source>
</evidence>
<accession>A0ABV0CYU7</accession>